<dbReference type="GO" id="GO:0006152">
    <property type="term" value="P:purine nucleoside catabolic process"/>
    <property type="evidence" value="ECO:0007669"/>
    <property type="project" value="TreeGrafter"/>
</dbReference>
<accession>A0A0D6ELE8</accession>
<dbReference type="Gene3D" id="3.90.245.10">
    <property type="entry name" value="Ribonucleoside hydrolase-like"/>
    <property type="match status" value="1"/>
</dbReference>
<feature type="domain" description="Inosine/uridine-preferring nucleoside hydrolase" evidence="5">
    <location>
        <begin position="90"/>
        <end position="394"/>
    </location>
</feature>
<evidence type="ECO:0000313" key="6">
    <source>
        <dbReference type="EMBL" id="CEQ40450.1"/>
    </source>
</evidence>
<dbReference type="InterPro" id="IPR001910">
    <property type="entry name" value="Inosine/uridine_hydrolase_dom"/>
</dbReference>
<dbReference type="GO" id="GO:0045437">
    <property type="term" value="F:uridine nucleosidase activity"/>
    <property type="evidence" value="ECO:0007669"/>
    <property type="project" value="UniProtKB-ARBA"/>
</dbReference>
<feature type="compositionally biased region" description="Basic and acidic residues" evidence="4">
    <location>
        <begin position="416"/>
        <end position="427"/>
    </location>
</feature>
<dbReference type="OrthoDB" id="5783963at2759"/>
<dbReference type="PANTHER" id="PTHR12304:SF56">
    <property type="entry name" value="HYDROLASE, PUTATIVE (AFU_ORTHOLOGUE AFUA_1G11790)-RELATED"/>
    <property type="match status" value="1"/>
</dbReference>
<dbReference type="InterPro" id="IPR023186">
    <property type="entry name" value="IUNH"/>
</dbReference>
<evidence type="ECO:0000256" key="3">
    <source>
        <dbReference type="ARBA" id="ARBA00023295"/>
    </source>
</evidence>
<comment type="similarity">
    <text evidence="1">Belongs to the IUNH family.</text>
</comment>
<evidence type="ECO:0000313" key="7">
    <source>
        <dbReference type="Proteomes" id="UP000243876"/>
    </source>
</evidence>
<feature type="region of interest" description="Disordered" evidence="4">
    <location>
        <begin position="402"/>
        <end position="439"/>
    </location>
</feature>
<evidence type="ECO:0000256" key="1">
    <source>
        <dbReference type="ARBA" id="ARBA00009176"/>
    </source>
</evidence>
<sequence length="460" mass="50018">MTDEIVPVPCIIDTDPGVDDVIAILLALASPHLVVAAITLTHGNTTLAATVANLEKLFYALERHLDAKPEERERWKGVVDGEWRKKHGATEKILVYRGSEGPIEGKAVTAKYFHGRDGLADCTTRHPDLTPPASHVSPFYTLVDSSAVSGTSSLLSRYPPRTLAYVALGPLTTLAQLHLSSPSATRADSLLRRFRTIVSMGGAINHAGNVTSVAEFNYYADPFAAQTLFALSLPELYIFPLDITTYLTLPFSRYASAVDPALADTESPSVADGKDPLVHFTSSFLERTKEVMRSFGADAMELHDPTVTYALLDWARAGGAGERPDPEEADETECGSFAPGWDWEKVEFEVETHGLLTRGMLVQDLRAASKSSTSLTARTGLTNRTQAIEALDVEEVEAKHVEEAEAAQETAKRRKLDTGGDKEERKRVTSGARVVVSSPGSEAMRNELLQRVWGVDRGTV</sequence>
<evidence type="ECO:0000259" key="5">
    <source>
        <dbReference type="Pfam" id="PF01156"/>
    </source>
</evidence>
<dbReference type="InterPro" id="IPR036452">
    <property type="entry name" value="Ribo_hydro-like"/>
</dbReference>
<evidence type="ECO:0000256" key="4">
    <source>
        <dbReference type="SAM" id="MobiDB-lite"/>
    </source>
</evidence>
<dbReference type="EMBL" id="CENE01000006">
    <property type="protein sequence ID" value="CEQ40450.1"/>
    <property type="molecule type" value="Genomic_DNA"/>
</dbReference>
<proteinExistence type="inferred from homology"/>
<name>A0A0D6ELE8_SPOSA</name>
<dbReference type="GO" id="GO:0005829">
    <property type="term" value="C:cytosol"/>
    <property type="evidence" value="ECO:0007669"/>
    <property type="project" value="TreeGrafter"/>
</dbReference>
<dbReference type="InterPro" id="IPR015910">
    <property type="entry name" value="I/U_nuclsd_hydro_CS"/>
</dbReference>
<keyword evidence="7" id="KW-1185">Reference proteome</keyword>
<reference evidence="7" key="1">
    <citation type="submission" date="2015-02" db="EMBL/GenBank/DDBJ databases">
        <authorList>
            <person name="Gon?alves P."/>
        </authorList>
    </citation>
    <scope>NUCLEOTIDE SEQUENCE [LARGE SCALE GENOMIC DNA]</scope>
</reference>
<dbReference type="AlphaFoldDB" id="A0A0D6ELE8"/>
<protein>
    <submittedName>
        <fullName evidence="6">SPOSA6832_02071-mRNA-1:cds</fullName>
    </submittedName>
</protein>
<dbReference type="Proteomes" id="UP000243876">
    <property type="component" value="Unassembled WGS sequence"/>
</dbReference>
<dbReference type="Pfam" id="PF01156">
    <property type="entry name" value="IU_nuc_hydro"/>
    <property type="match status" value="2"/>
</dbReference>
<dbReference type="GO" id="GO:0008477">
    <property type="term" value="F:purine nucleosidase activity"/>
    <property type="evidence" value="ECO:0007669"/>
    <property type="project" value="TreeGrafter"/>
</dbReference>
<dbReference type="PROSITE" id="PS01247">
    <property type="entry name" value="IUNH"/>
    <property type="match status" value="1"/>
</dbReference>
<keyword evidence="2" id="KW-0378">Hydrolase</keyword>
<organism evidence="6 7">
    <name type="scientific">Sporidiobolus salmonicolor</name>
    <name type="common">Yeast-like fungus</name>
    <name type="synonym">Sporobolomyces salmonicolor</name>
    <dbReference type="NCBI Taxonomy" id="5005"/>
    <lineage>
        <taxon>Eukaryota</taxon>
        <taxon>Fungi</taxon>
        <taxon>Dikarya</taxon>
        <taxon>Basidiomycota</taxon>
        <taxon>Pucciniomycotina</taxon>
        <taxon>Microbotryomycetes</taxon>
        <taxon>Sporidiobolales</taxon>
        <taxon>Sporidiobolaceae</taxon>
        <taxon>Sporobolomyces</taxon>
    </lineage>
</organism>
<evidence type="ECO:0000256" key="2">
    <source>
        <dbReference type="ARBA" id="ARBA00022801"/>
    </source>
</evidence>
<keyword evidence="3" id="KW-0326">Glycosidase</keyword>
<feature type="domain" description="Inosine/uridine-preferring nucleoside hydrolase" evidence="5">
    <location>
        <begin position="11"/>
        <end position="60"/>
    </location>
</feature>
<dbReference type="PANTHER" id="PTHR12304">
    <property type="entry name" value="INOSINE-URIDINE PREFERRING NUCLEOSIDE HYDROLASE"/>
    <property type="match status" value="1"/>
</dbReference>
<dbReference type="SUPFAM" id="SSF53590">
    <property type="entry name" value="Nucleoside hydrolase"/>
    <property type="match status" value="1"/>
</dbReference>
<gene>
    <name evidence="6" type="primary">SPOSA6832_02071</name>
</gene>